<protein>
    <submittedName>
        <fullName evidence="1">Uncharacterized protein</fullName>
    </submittedName>
</protein>
<dbReference type="OrthoDB" id="5868676at2"/>
<gene>
    <name evidence="1" type="ORF">C9I99_21410</name>
</gene>
<comment type="caution">
    <text evidence="1">The sequence shown here is derived from an EMBL/GenBank/DDBJ whole genome shotgun (WGS) entry which is preliminary data.</text>
</comment>
<evidence type="ECO:0000313" key="2">
    <source>
        <dbReference type="Proteomes" id="UP000241222"/>
    </source>
</evidence>
<reference evidence="1 2" key="1">
    <citation type="submission" date="2018-03" db="EMBL/GenBank/DDBJ databases">
        <title>Whole genome sequencing of Histamine producing bacteria.</title>
        <authorList>
            <person name="Butler K."/>
        </authorList>
    </citation>
    <scope>NUCLEOTIDE SEQUENCE [LARGE SCALE GENOMIC DNA]</scope>
    <source>
        <strain evidence="1 2">JCM 13586</strain>
    </source>
</reference>
<proteinExistence type="predicted"/>
<dbReference type="EMBL" id="PYMH01000013">
    <property type="protein sequence ID" value="PSU31746.1"/>
    <property type="molecule type" value="Genomic_DNA"/>
</dbReference>
<dbReference type="RefSeq" id="WP_107350877.1">
    <property type="nucleotide sequence ID" value="NZ_PYMH01000013.1"/>
</dbReference>
<dbReference type="AlphaFoldDB" id="A0A2T3ITQ2"/>
<accession>A0A2T3ITQ2</accession>
<evidence type="ECO:0000313" key="1">
    <source>
        <dbReference type="EMBL" id="PSU31746.1"/>
    </source>
</evidence>
<name>A0A2T3ITQ2_9GAMM</name>
<dbReference type="Proteomes" id="UP000241222">
    <property type="component" value="Unassembled WGS sequence"/>
</dbReference>
<keyword evidence="2" id="KW-1185">Reference proteome</keyword>
<organism evidence="1 2">
    <name type="scientific">Photobacterium lutimaris</name>
    <dbReference type="NCBI Taxonomy" id="388278"/>
    <lineage>
        <taxon>Bacteria</taxon>
        <taxon>Pseudomonadati</taxon>
        <taxon>Pseudomonadota</taxon>
        <taxon>Gammaproteobacteria</taxon>
        <taxon>Vibrionales</taxon>
        <taxon>Vibrionaceae</taxon>
        <taxon>Photobacterium</taxon>
    </lineage>
</organism>
<sequence length="173" mass="19784">MCATTLQNCHGQVLYFDVADLLLHTDYLNELPDLRNVVRNSLTVSKARFIERVTLDPAGIKLLKEFSQKSNVLLYPLASVFNRDFLIKQGLDADCLALDMPLHRRFNDSNQIRQMLAHAYAVKADWRVVGNLVQYDMQLSDFAVRYIKMNDSASGVTKNLIKRISDSFQSQKN</sequence>